<evidence type="ECO:0000313" key="3">
    <source>
        <dbReference type="Proteomes" id="UP001524944"/>
    </source>
</evidence>
<comment type="caution">
    <text evidence="2">The sequence shown here is derived from an EMBL/GenBank/DDBJ whole genome shotgun (WGS) entry which is preliminary data.</text>
</comment>
<keyword evidence="3" id="KW-1185">Reference proteome</keyword>
<dbReference type="Proteomes" id="UP001524944">
    <property type="component" value="Unassembled WGS sequence"/>
</dbReference>
<name>A0ABT1Y1L1_9FIRM</name>
<sequence length="127" mass="14919">MDDKILGFLEKMYIEIENIKSIMATKEDLSNMATKEDLSNMATKEDLSNMATKEDLSNMATKEDLFKIEQKLVLMEDKMEQNHKALYDGYRLTYEKLEILNKKVNEIERNVEKHDIAIRAIRREVSN</sequence>
<gene>
    <name evidence="2" type="ORF">NVS47_04205</name>
</gene>
<organism evidence="2 3">
    <name type="scientific">Dehalobacterium formicoaceticum</name>
    <dbReference type="NCBI Taxonomy" id="51515"/>
    <lineage>
        <taxon>Bacteria</taxon>
        <taxon>Bacillati</taxon>
        <taxon>Bacillota</taxon>
        <taxon>Clostridia</taxon>
        <taxon>Eubacteriales</taxon>
        <taxon>Peptococcaceae</taxon>
        <taxon>Dehalobacterium</taxon>
    </lineage>
</organism>
<evidence type="ECO:0000313" key="2">
    <source>
        <dbReference type="EMBL" id="MCR6544725.1"/>
    </source>
</evidence>
<protein>
    <submittedName>
        <fullName evidence="2">Uncharacterized protein</fullName>
    </submittedName>
</protein>
<reference evidence="2 3" key="1">
    <citation type="submission" date="2022-08" db="EMBL/GenBank/DDBJ databases">
        <title>Proteogenomics of the novel Dehalobacterium formicoaceticum strain EZ94 highlights a key role of methyltransferases during anaerobic dichloromethane degradation.</title>
        <authorList>
            <person name="Wasmund K."/>
        </authorList>
    </citation>
    <scope>NUCLEOTIDE SEQUENCE [LARGE SCALE GENOMIC DNA]</scope>
    <source>
        <strain evidence="2 3">EZ94</strain>
    </source>
</reference>
<keyword evidence="1" id="KW-0175">Coiled coil</keyword>
<dbReference type="EMBL" id="JANPWE010000002">
    <property type="protein sequence ID" value="MCR6544725.1"/>
    <property type="molecule type" value="Genomic_DNA"/>
</dbReference>
<accession>A0ABT1Y1L1</accession>
<feature type="coiled-coil region" evidence="1">
    <location>
        <begin position="90"/>
        <end position="124"/>
    </location>
</feature>
<dbReference type="RefSeq" id="WP_257912268.1">
    <property type="nucleotide sequence ID" value="NZ_JANPWE010000002.1"/>
</dbReference>
<evidence type="ECO:0000256" key="1">
    <source>
        <dbReference type="SAM" id="Coils"/>
    </source>
</evidence>
<proteinExistence type="predicted"/>